<dbReference type="InterPro" id="IPR012340">
    <property type="entry name" value="NA-bd_OB-fold"/>
</dbReference>
<keyword evidence="4 6" id="KW-0689">Ribosomal protein</keyword>
<keyword evidence="8" id="KW-1185">Reference proteome</keyword>
<evidence type="ECO:0000256" key="6">
    <source>
        <dbReference type="HAMAP-Rule" id="MF_01345"/>
    </source>
</evidence>
<dbReference type="RefSeq" id="WP_341371556.1">
    <property type="nucleotide sequence ID" value="NZ_JBBPCO010000012.1"/>
</dbReference>
<dbReference type="PANTHER" id="PTHR10744:SF1">
    <property type="entry name" value="SMALL RIBOSOMAL SUBUNIT PROTEIN US17M"/>
    <property type="match status" value="1"/>
</dbReference>
<reference evidence="7 8" key="1">
    <citation type="submission" date="2024-04" db="EMBL/GenBank/DDBJ databases">
        <authorList>
            <person name="Abashina T."/>
            <person name="Shaikin A."/>
        </authorList>
    </citation>
    <scope>NUCLEOTIDE SEQUENCE [LARGE SCALE GENOMIC DNA]</scope>
    <source>
        <strain evidence="7 8">AAFK</strain>
    </source>
</reference>
<dbReference type="PRINTS" id="PR00973">
    <property type="entry name" value="RIBOSOMALS17"/>
</dbReference>
<name>A0ABU9DAE5_9PROT</name>
<evidence type="ECO:0000256" key="5">
    <source>
        <dbReference type="ARBA" id="ARBA00023274"/>
    </source>
</evidence>
<keyword evidence="2 6" id="KW-0699">rRNA-binding</keyword>
<protein>
    <recommendedName>
        <fullName evidence="6">Small ribosomal subunit protein uS17</fullName>
    </recommendedName>
</protein>
<keyword evidence="3 6" id="KW-0694">RNA-binding</keyword>
<evidence type="ECO:0000256" key="2">
    <source>
        <dbReference type="ARBA" id="ARBA00022730"/>
    </source>
</evidence>
<accession>A0ABU9DAE5</accession>
<sequence>MATETGNRTVVGKVVSNKMDQTIVVLIERQIQHPIYKKYIRRSNKIHAHDEGNLCQEGDEVMVEACRPLSKTKFWRLVKVLNKAT</sequence>
<dbReference type="InterPro" id="IPR019984">
    <property type="entry name" value="Ribosomal_uS17_bact/chlr"/>
</dbReference>
<evidence type="ECO:0000256" key="3">
    <source>
        <dbReference type="ARBA" id="ARBA00022884"/>
    </source>
</evidence>
<dbReference type="NCBIfam" id="TIGR03635">
    <property type="entry name" value="uS17_bact"/>
    <property type="match status" value="1"/>
</dbReference>
<comment type="caution">
    <text evidence="7">The sequence shown here is derived from an EMBL/GenBank/DDBJ whole genome shotgun (WGS) entry which is preliminary data.</text>
</comment>
<keyword evidence="5 6" id="KW-0687">Ribonucleoprotein</keyword>
<gene>
    <name evidence="6 7" type="primary">rpsQ</name>
    <name evidence="7" type="ORF">WOB96_12115</name>
</gene>
<dbReference type="GO" id="GO:0005840">
    <property type="term" value="C:ribosome"/>
    <property type="evidence" value="ECO:0007669"/>
    <property type="project" value="UniProtKB-KW"/>
</dbReference>
<dbReference type="HAMAP" id="MF_01345_B">
    <property type="entry name" value="Ribosomal_uS17_B"/>
    <property type="match status" value="1"/>
</dbReference>
<evidence type="ECO:0000256" key="1">
    <source>
        <dbReference type="ARBA" id="ARBA00010254"/>
    </source>
</evidence>
<dbReference type="EMBL" id="JBBPCO010000012">
    <property type="protein sequence ID" value="MEK8090503.1"/>
    <property type="molecule type" value="Genomic_DNA"/>
</dbReference>
<evidence type="ECO:0000313" key="8">
    <source>
        <dbReference type="Proteomes" id="UP001446205"/>
    </source>
</evidence>
<organism evidence="7 8">
    <name type="scientific">Thermithiobacillus plumbiphilus</name>
    <dbReference type="NCBI Taxonomy" id="1729899"/>
    <lineage>
        <taxon>Bacteria</taxon>
        <taxon>Pseudomonadati</taxon>
        <taxon>Pseudomonadota</taxon>
        <taxon>Acidithiobacillia</taxon>
        <taxon>Acidithiobacillales</taxon>
        <taxon>Thermithiobacillaceae</taxon>
        <taxon>Thermithiobacillus</taxon>
    </lineage>
</organism>
<dbReference type="Pfam" id="PF00366">
    <property type="entry name" value="Ribosomal_S17"/>
    <property type="match status" value="1"/>
</dbReference>
<dbReference type="Gene3D" id="2.40.50.140">
    <property type="entry name" value="Nucleic acid-binding proteins"/>
    <property type="match status" value="1"/>
</dbReference>
<dbReference type="Proteomes" id="UP001446205">
    <property type="component" value="Unassembled WGS sequence"/>
</dbReference>
<comment type="similarity">
    <text evidence="1 6">Belongs to the universal ribosomal protein uS17 family.</text>
</comment>
<dbReference type="NCBIfam" id="NF004123">
    <property type="entry name" value="PRK05610.1"/>
    <property type="match status" value="1"/>
</dbReference>
<comment type="subunit">
    <text evidence="6">Part of the 30S ribosomal subunit.</text>
</comment>
<dbReference type="InterPro" id="IPR000266">
    <property type="entry name" value="Ribosomal_uS17"/>
</dbReference>
<dbReference type="PANTHER" id="PTHR10744">
    <property type="entry name" value="40S RIBOSOMAL PROTEIN S11 FAMILY MEMBER"/>
    <property type="match status" value="1"/>
</dbReference>
<proteinExistence type="inferred from homology"/>
<evidence type="ECO:0000313" key="7">
    <source>
        <dbReference type="EMBL" id="MEK8090503.1"/>
    </source>
</evidence>
<dbReference type="CDD" id="cd00364">
    <property type="entry name" value="Ribosomal_uS17"/>
    <property type="match status" value="1"/>
</dbReference>
<dbReference type="SUPFAM" id="SSF50249">
    <property type="entry name" value="Nucleic acid-binding proteins"/>
    <property type="match status" value="1"/>
</dbReference>
<evidence type="ECO:0000256" key="4">
    <source>
        <dbReference type="ARBA" id="ARBA00022980"/>
    </source>
</evidence>
<comment type="function">
    <text evidence="6">One of the primary rRNA binding proteins, it binds specifically to the 5'-end of 16S ribosomal RNA.</text>
</comment>